<dbReference type="Pfam" id="PF20283">
    <property type="entry name" value="CTD7"/>
    <property type="match status" value="1"/>
</dbReference>
<sequence>MGHDASASLIGYIYQLRYALKVLLSSDDPERVLVLEKYDDIAIFDGHQPTRFIQLKHHRGASGSLADRSTDLWRTIASWIDSVADNQNLLAHAVFSIVTTAQASEGSIAAMLRQPVTRDKADTVYNNLHAIASEGGNKEHASFYKKFMDADSSIVKSIIKSTQVFDKQPDIEDCAREIKQLLHFCCAPQFVDDVFSQLEGYWFEECISALSTQGYTLPSRGRVLSEIRRIAEGFAEDNLPTDLDDLQVEGLVLSDDGSKLFQRQLNAIGAGARRIDLAKKDYYKASVHRSRWLQHGSLLLPEELDRYDSRLVDEWEHRFAAMEDDLGQGADEDDKRRAGQALLRELEKLNCPIREKCTHAFIMRGSFHILANIPRIGWHIDFETLCSEGEGGEFDQ</sequence>
<dbReference type="RefSeq" id="WP_151431886.1">
    <property type="nucleotide sequence ID" value="NZ_JANJZI010000022.1"/>
</dbReference>
<proteinExistence type="predicted"/>
<evidence type="ECO:0000313" key="3">
    <source>
        <dbReference type="Proteomes" id="UP000479639"/>
    </source>
</evidence>
<keyword evidence="3" id="KW-1185">Reference proteome</keyword>
<dbReference type="InterPro" id="IPR046913">
    <property type="entry name" value="ABC-3C_CTD7"/>
</dbReference>
<feature type="domain" description="ABC-three component systems C-terminal" evidence="1">
    <location>
        <begin position="261"/>
        <end position="385"/>
    </location>
</feature>
<evidence type="ECO:0000259" key="1">
    <source>
        <dbReference type="Pfam" id="PF20283"/>
    </source>
</evidence>
<comment type="caution">
    <text evidence="2">The sequence shown here is derived from an EMBL/GenBank/DDBJ whole genome shotgun (WGS) entry which is preliminary data.</text>
</comment>
<accession>A0A7C8BQG4</accession>
<dbReference type="EMBL" id="WAJS01000043">
    <property type="protein sequence ID" value="KAB1640424.1"/>
    <property type="molecule type" value="Genomic_DNA"/>
</dbReference>
<dbReference type="Proteomes" id="UP000479639">
    <property type="component" value="Unassembled WGS sequence"/>
</dbReference>
<name>A0A7C8BQG4_9ACTN</name>
<reference evidence="2 3" key="1">
    <citation type="submission" date="2019-09" db="EMBL/GenBank/DDBJ databases">
        <title>Whole genome shotgun sequencing (WGS) of Ellagibacter isourolithinifaciens DSM 104140(T) and Adlercreutzia muris DSM 29508(T).</title>
        <authorList>
            <person name="Stoll D.A."/>
            <person name="Danylec N."/>
            <person name="Huch M."/>
        </authorList>
    </citation>
    <scope>NUCLEOTIDE SEQUENCE [LARGE SCALE GENOMIC DNA]</scope>
    <source>
        <strain evidence="2 3">DSM 29508</strain>
    </source>
</reference>
<dbReference type="AlphaFoldDB" id="A0A7C8BQG4"/>
<protein>
    <recommendedName>
        <fullName evidence="1">ABC-three component systems C-terminal domain-containing protein</fullName>
    </recommendedName>
</protein>
<evidence type="ECO:0000313" key="2">
    <source>
        <dbReference type="EMBL" id="KAB1640424.1"/>
    </source>
</evidence>
<gene>
    <name evidence="2" type="ORF">F8D48_10470</name>
</gene>
<organism evidence="2 3">
    <name type="scientific">Adlercreutzia muris</name>
    <dbReference type="NCBI Taxonomy" id="1796610"/>
    <lineage>
        <taxon>Bacteria</taxon>
        <taxon>Bacillati</taxon>
        <taxon>Actinomycetota</taxon>
        <taxon>Coriobacteriia</taxon>
        <taxon>Eggerthellales</taxon>
        <taxon>Eggerthellaceae</taxon>
        <taxon>Adlercreutzia</taxon>
    </lineage>
</organism>